<dbReference type="AlphaFoldDB" id="A0A839RMM0"/>
<gene>
    <name evidence="2" type="ORF">FHU29_002631</name>
</gene>
<dbReference type="PANTHER" id="PTHR43798:SF33">
    <property type="entry name" value="HYDROLASE, PUTATIVE (AFU_ORTHOLOGUE AFUA_2G14860)-RELATED"/>
    <property type="match status" value="1"/>
</dbReference>
<feature type="domain" description="AB hydrolase-1" evidence="1">
    <location>
        <begin position="33"/>
        <end position="138"/>
    </location>
</feature>
<dbReference type="InterPro" id="IPR050266">
    <property type="entry name" value="AB_hydrolase_sf"/>
</dbReference>
<dbReference type="OrthoDB" id="3210164at2"/>
<dbReference type="InterPro" id="IPR000073">
    <property type="entry name" value="AB_hydrolase_1"/>
</dbReference>
<dbReference type="Pfam" id="PF00561">
    <property type="entry name" value="Abhydrolase_1"/>
    <property type="match status" value="1"/>
</dbReference>
<evidence type="ECO:0000313" key="2">
    <source>
        <dbReference type="EMBL" id="MBB3038182.1"/>
    </source>
</evidence>
<accession>A0A839RMM0</accession>
<keyword evidence="3" id="KW-1185">Reference proteome</keyword>
<reference evidence="2 3" key="1">
    <citation type="submission" date="2020-08" db="EMBL/GenBank/DDBJ databases">
        <title>Sequencing the genomes of 1000 actinobacteria strains.</title>
        <authorList>
            <person name="Klenk H.-P."/>
        </authorList>
    </citation>
    <scope>NUCLEOTIDE SEQUENCE [LARGE SCALE GENOMIC DNA]</scope>
    <source>
        <strain evidence="2 3">DSM 45258</strain>
    </source>
</reference>
<protein>
    <submittedName>
        <fullName evidence="2">Pimeloyl-ACP methyl ester carboxylesterase</fullName>
    </submittedName>
</protein>
<dbReference type="GO" id="GO:0003824">
    <property type="term" value="F:catalytic activity"/>
    <property type="evidence" value="ECO:0007669"/>
    <property type="project" value="UniProtKB-ARBA"/>
</dbReference>
<proteinExistence type="predicted"/>
<dbReference type="Gene3D" id="3.40.50.1820">
    <property type="entry name" value="alpha/beta hydrolase"/>
    <property type="match status" value="1"/>
</dbReference>
<comment type="caution">
    <text evidence="2">The sequence shown here is derived from an EMBL/GenBank/DDBJ whole genome shotgun (WGS) entry which is preliminary data.</text>
</comment>
<dbReference type="RefSeq" id="WP_064440031.1">
    <property type="nucleotide sequence ID" value="NZ_BDDI01000006.1"/>
</dbReference>
<dbReference type="GO" id="GO:0016020">
    <property type="term" value="C:membrane"/>
    <property type="evidence" value="ECO:0007669"/>
    <property type="project" value="TreeGrafter"/>
</dbReference>
<dbReference type="EMBL" id="JACHWS010000002">
    <property type="protein sequence ID" value="MBB3038182.1"/>
    <property type="molecule type" value="Genomic_DNA"/>
</dbReference>
<dbReference type="PANTHER" id="PTHR43798">
    <property type="entry name" value="MONOACYLGLYCEROL LIPASE"/>
    <property type="match status" value="1"/>
</dbReference>
<dbReference type="SUPFAM" id="SSF53474">
    <property type="entry name" value="alpha/beta-Hydrolases"/>
    <property type="match status" value="1"/>
</dbReference>
<dbReference type="Proteomes" id="UP000567922">
    <property type="component" value="Unassembled WGS sequence"/>
</dbReference>
<name>A0A839RMM0_9ACTN</name>
<organism evidence="2 3">
    <name type="scientific">Hoyosella altamirensis</name>
    <dbReference type="NCBI Taxonomy" id="616997"/>
    <lineage>
        <taxon>Bacteria</taxon>
        <taxon>Bacillati</taxon>
        <taxon>Actinomycetota</taxon>
        <taxon>Actinomycetes</taxon>
        <taxon>Mycobacteriales</taxon>
        <taxon>Hoyosellaceae</taxon>
        <taxon>Hoyosella</taxon>
    </lineage>
</organism>
<sequence>MVRTPTTQTLDVPGAVLHYDIRGELPERDAADRVLLLAGSPMDASGFVTLASHFEERAVVTYDPRGTGRSRRTDGTGELTPETHADDLHRLIDELGAGPVDIFASSGGAVNALKLVTEHPDDVRTLVAHEPPLATVVPDSDVVLAVCEDIYRTYQRAGSGPAMAKFIALTGRKGELAPSYLDEPSPSAADFGLPTEDDGARDDPLVGQNLRGCCGYVPDFEALANHPAKIIVAAGEESRGEFAARAAAALAHRLGTELAVFPSHHAGFLGGEYGMTGEPEAFARTLRDVLAARL</sequence>
<evidence type="ECO:0000259" key="1">
    <source>
        <dbReference type="Pfam" id="PF00561"/>
    </source>
</evidence>
<evidence type="ECO:0000313" key="3">
    <source>
        <dbReference type="Proteomes" id="UP000567922"/>
    </source>
</evidence>
<dbReference type="InterPro" id="IPR029058">
    <property type="entry name" value="AB_hydrolase_fold"/>
</dbReference>